<dbReference type="GO" id="GO:0003700">
    <property type="term" value="F:DNA-binding transcription factor activity"/>
    <property type="evidence" value="ECO:0000318"/>
    <property type="project" value="GO_Central"/>
</dbReference>
<dbReference type="GeneID" id="3257170"/>
<feature type="region of interest" description="Disordered" evidence="10">
    <location>
        <begin position="264"/>
        <end position="295"/>
    </location>
</feature>
<reference evidence="12 13" key="1">
    <citation type="journal article" date="2005" name="Science">
        <title>The genome of the basidiomycetous yeast and human pathogen Cryptococcus neoformans.</title>
        <authorList>
            <person name="Loftus B.J."/>
            <person name="Fung E."/>
            <person name="Roncaglia P."/>
            <person name="Rowley D."/>
            <person name="Amedeo P."/>
            <person name="Bruno D."/>
            <person name="Vamathevan J."/>
            <person name="Miranda M."/>
            <person name="Anderson I.J."/>
            <person name="Fraser J.A."/>
            <person name="Allen J.E."/>
            <person name="Bosdet I.E."/>
            <person name="Brent M.R."/>
            <person name="Chiu R."/>
            <person name="Doering T.L."/>
            <person name="Donlin M.J."/>
            <person name="D'Souza C.A."/>
            <person name="Fox D.S."/>
            <person name="Grinberg V."/>
            <person name="Fu J."/>
            <person name="Fukushima M."/>
            <person name="Haas B.J."/>
            <person name="Huang J.C."/>
            <person name="Janbon G."/>
            <person name="Jones S.J."/>
            <person name="Koo H.L."/>
            <person name="Krzywinski M.I."/>
            <person name="Kwon-Chung J.K."/>
            <person name="Lengeler K.B."/>
            <person name="Maiti R."/>
            <person name="Marra M.A."/>
            <person name="Marra R.E."/>
            <person name="Mathewson C.A."/>
            <person name="Mitchell T.G."/>
            <person name="Pertea M."/>
            <person name="Riggs F.R."/>
            <person name="Salzberg S.L."/>
            <person name="Schein J.E."/>
            <person name="Shvartsbeyn A."/>
            <person name="Shin H."/>
            <person name="Shumway M."/>
            <person name="Specht C.A."/>
            <person name="Suh B.B."/>
            <person name="Tenney A."/>
            <person name="Utterback T.R."/>
            <person name="Wickes B.L."/>
            <person name="Wortman J.R."/>
            <person name="Wye N.H."/>
            <person name="Kronstad J.W."/>
            <person name="Lodge J.K."/>
            <person name="Heitman J."/>
            <person name="Davis R.W."/>
            <person name="Fraser C.M."/>
            <person name="Hyman R.W."/>
        </authorList>
    </citation>
    <scope>NUCLEOTIDE SEQUENCE [LARGE SCALE GENOMIC DNA]</scope>
    <source>
        <strain evidence="13">JEC21 / ATCC MYA-565</strain>
    </source>
</reference>
<dbReference type="SMART" id="SM00424">
    <property type="entry name" value="STE"/>
    <property type="match status" value="1"/>
</dbReference>
<dbReference type="AlphaFoldDB" id="Q5KHP1"/>
<organism evidence="12 13">
    <name type="scientific">Cryptococcus deneoformans (strain JEC21 / ATCC MYA-565)</name>
    <name type="common">Cryptococcus neoformans var. neoformans serotype D</name>
    <dbReference type="NCBI Taxonomy" id="214684"/>
    <lineage>
        <taxon>Eukaryota</taxon>
        <taxon>Fungi</taxon>
        <taxon>Dikarya</taxon>
        <taxon>Basidiomycota</taxon>
        <taxon>Agaricomycotina</taxon>
        <taxon>Tremellomycetes</taxon>
        <taxon>Tremellales</taxon>
        <taxon>Cryptococcaceae</taxon>
        <taxon>Cryptococcus</taxon>
        <taxon>Cryptococcus neoformans species complex</taxon>
    </lineage>
</organism>
<keyword evidence="4" id="KW-0862">Zinc</keyword>
<dbReference type="PANTHER" id="PTHR47427:SF1">
    <property type="entry name" value="PROTEIN STE12"/>
    <property type="match status" value="1"/>
</dbReference>
<dbReference type="SMART" id="SM00355">
    <property type="entry name" value="ZnF_C2H2"/>
    <property type="match status" value="2"/>
</dbReference>
<dbReference type="FunFam" id="3.30.160.60:FF:002343">
    <property type="entry name" value="Zinc finger protein 33A"/>
    <property type="match status" value="1"/>
</dbReference>
<evidence type="ECO:0000313" key="12">
    <source>
        <dbReference type="EMBL" id="AAW43311.2"/>
    </source>
</evidence>
<feature type="domain" description="C2H2-type" evidence="11">
    <location>
        <begin position="558"/>
        <end position="585"/>
    </location>
</feature>
<evidence type="ECO:0000256" key="6">
    <source>
        <dbReference type="ARBA" id="ARBA00023163"/>
    </source>
</evidence>
<evidence type="ECO:0000256" key="3">
    <source>
        <dbReference type="ARBA" id="ARBA00022771"/>
    </source>
</evidence>
<dbReference type="PROSITE" id="PS50157">
    <property type="entry name" value="ZINC_FINGER_C2H2_2"/>
    <property type="match status" value="2"/>
</dbReference>
<feature type="compositionally biased region" description="Basic and acidic residues" evidence="10">
    <location>
        <begin position="394"/>
        <end position="407"/>
    </location>
</feature>
<evidence type="ECO:0000256" key="9">
    <source>
        <dbReference type="PROSITE-ProRule" id="PRU00042"/>
    </source>
</evidence>
<evidence type="ECO:0000256" key="10">
    <source>
        <dbReference type="SAM" id="MobiDB-lite"/>
    </source>
</evidence>
<dbReference type="KEGG" id="cne:CND05810"/>
<dbReference type="VEuPathDB" id="FungiDB:CND05810"/>
<name>Q5KHP1_CRYD1</name>
<dbReference type="SUPFAM" id="SSF57667">
    <property type="entry name" value="beta-beta-alpha zinc fingers"/>
    <property type="match status" value="1"/>
</dbReference>
<feature type="domain" description="C2H2-type" evidence="11">
    <location>
        <begin position="528"/>
        <end position="557"/>
    </location>
</feature>
<feature type="region of interest" description="Disordered" evidence="10">
    <location>
        <begin position="571"/>
        <end position="606"/>
    </location>
</feature>
<keyword evidence="6" id="KW-0804">Transcription</keyword>
<evidence type="ECO:0000313" key="13">
    <source>
        <dbReference type="Proteomes" id="UP000002149"/>
    </source>
</evidence>
<comment type="similarity">
    <text evidence="8">Belongs to the STE12 transcription factor family.</text>
</comment>
<dbReference type="InterPro" id="IPR036236">
    <property type="entry name" value="Znf_C2H2_sf"/>
</dbReference>
<feature type="compositionally biased region" description="Basic and acidic residues" evidence="10">
    <location>
        <begin position="578"/>
        <end position="598"/>
    </location>
</feature>
<dbReference type="EMBL" id="AE017344">
    <property type="protein sequence ID" value="AAW43311.2"/>
    <property type="molecule type" value="Genomic_DNA"/>
</dbReference>
<keyword evidence="13" id="KW-1185">Reference proteome</keyword>
<dbReference type="OrthoDB" id="2575570at2759"/>
<dbReference type="Proteomes" id="UP000002149">
    <property type="component" value="Chromosome 4"/>
</dbReference>
<dbReference type="InterPro" id="IPR052127">
    <property type="entry name" value="STE12_transcription_factor"/>
</dbReference>
<keyword evidence="7" id="KW-0539">Nucleus</keyword>
<dbReference type="InterPro" id="IPR013087">
    <property type="entry name" value="Znf_C2H2_type"/>
</dbReference>
<dbReference type="eggNOG" id="KOG1721">
    <property type="taxonomic scope" value="Eukaryota"/>
</dbReference>
<evidence type="ECO:0000256" key="5">
    <source>
        <dbReference type="ARBA" id="ARBA00023015"/>
    </source>
</evidence>
<evidence type="ECO:0000259" key="11">
    <source>
        <dbReference type="PROSITE" id="PS50157"/>
    </source>
</evidence>
<comment type="subcellular location">
    <subcellularLocation>
        <location evidence="1">Nucleus</location>
    </subcellularLocation>
</comment>
<gene>
    <name evidence="12" type="ordered locus">CND05810</name>
</gene>
<dbReference type="Gene3D" id="3.30.160.60">
    <property type="entry name" value="Classic Zinc Finger"/>
    <property type="match status" value="2"/>
</dbReference>
<dbReference type="Pfam" id="PF00096">
    <property type="entry name" value="zf-C2H2"/>
    <property type="match status" value="2"/>
</dbReference>
<dbReference type="GO" id="GO:0008270">
    <property type="term" value="F:zinc ion binding"/>
    <property type="evidence" value="ECO:0007669"/>
    <property type="project" value="UniProtKB-KW"/>
</dbReference>
<dbReference type="PROSITE" id="PS00028">
    <property type="entry name" value="ZINC_FINGER_C2H2_1"/>
    <property type="match status" value="2"/>
</dbReference>
<sequence length="874" mass="95940">MQEQATASPSALTTNLIGGMGSNKHLATGDSHGWPIQSASPSILHRGMTPTTSLPPPTNLAPRPLTERESHLVKHLSRLQFFLATAPTRWMGTGERTNSSFQDNSLSSPHPNLNRFLLPNGEYVACVFWNGLYHITGTDIIRALVFRFKAFSRPVRNMKKFEEGVFSDLRNLKPGTDACLEEPKSPFLDLLFRNGCIRTQKKQKVFYWFSVPHDRLFLDALERDLKREKMGLEPTTIVVGEPARSFRYDPRRSLFEQFAGKQPGLEESVNSSTRDTPAEQLANHDQGATVPKTPLILPPNNLISSSSLPSSIIQNNSIIVSTPPSPENILNNTEDQLRCLTTASSVLFPRSLLKGSPAYKQGRRKALRDNKQSTRQDSVTISDCDTGDDESGSESERAGRVERNGFERDLALTSQSSAPTLNLSEDSHATMAITASESTRYISFPSLQSTSGTTLSSHELPSQMLSRQPWATNIIPTTAAATVEQLSANYDQLSAANAFNMAPRLSLQPLGPLIPGRPVLQNSTVKGFSCPLLSCGRLFKRLEHLKRHVRTHTQERPYECSRCAKRFSRSDNLTQHYKTHERQDRGGRDRSERMKTEASEGADDDITTYLEAQVDAMAGSAHVYATATDSFVIGEESKSSAVSTEVSPPNRGNQTSISLSSASLLGSHVTNDISAHFLPAGAPHGLPVDVEWPRLGVPLNAISVGEATHDTLNLIKRHRSMTPSLPPSGRIIGSTRALHSSPYRNNPLYKPYNPYNPYSTNAAIPNGHSFTRAASLDPSVFQDRAAVLSHFVSSKQHTPSQTIPAMCSDRNLYTTPEDLPAHPVGVDARENAIFITGGGESRLAASSGHQTDYQLSNGLGEASWEMRMRNDSVP</sequence>
<evidence type="ECO:0000256" key="4">
    <source>
        <dbReference type="ARBA" id="ARBA00022833"/>
    </source>
</evidence>
<evidence type="ECO:0000256" key="2">
    <source>
        <dbReference type="ARBA" id="ARBA00022723"/>
    </source>
</evidence>
<dbReference type="RefSeq" id="XP_024512781.1">
    <property type="nucleotide sequence ID" value="XM_024657108.1"/>
</dbReference>
<dbReference type="InterPro" id="IPR003120">
    <property type="entry name" value="Ste12"/>
</dbReference>
<keyword evidence="2" id="KW-0479">Metal-binding</keyword>
<dbReference type="PaxDb" id="214684-Q5KHP1"/>
<accession>Q5KHP1</accession>
<dbReference type="GO" id="GO:1990527">
    <property type="term" value="C:Tec1p-Ste12p-Dig1p complex"/>
    <property type="evidence" value="ECO:0000318"/>
    <property type="project" value="GO_Central"/>
</dbReference>
<protein>
    <recommendedName>
        <fullName evidence="11">C2H2-type domain-containing protein</fullName>
    </recommendedName>
</protein>
<feature type="region of interest" description="Disordered" evidence="10">
    <location>
        <begin position="359"/>
        <end position="407"/>
    </location>
</feature>
<keyword evidence="5" id="KW-0805">Transcription regulation</keyword>
<dbReference type="Pfam" id="PF02200">
    <property type="entry name" value="STE"/>
    <property type="match status" value="1"/>
</dbReference>
<proteinExistence type="inferred from homology"/>
<evidence type="ECO:0000256" key="8">
    <source>
        <dbReference type="ARBA" id="ARBA00024345"/>
    </source>
</evidence>
<dbReference type="GO" id="GO:1990526">
    <property type="term" value="C:Ste12p-Dig1p-Dig2p complex"/>
    <property type="evidence" value="ECO:0000318"/>
    <property type="project" value="GO_Central"/>
</dbReference>
<dbReference type="GO" id="GO:0005634">
    <property type="term" value="C:nucleus"/>
    <property type="evidence" value="ECO:0000318"/>
    <property type="project" value="GO_Central"/>
</dbReference>
<keyword evidence="3 9" id="KW-0863">Zinc-finger</keyword>
<evidence type="ECO:0000256" key="1">
    <source>
        <dbReference type="ARBA" id="ARBA00004123"/>
    </source>
</evidence>
<dbReference type="STRING" id="214684.Q5KHP1"/>
<dbReference type="HOGENOM" id="CLU_333997_0_0_1"/>
<dbReference type="InParanoid" id="Q5KHP1"/>
<dbReference type="PANTHER" id="PTHR47427">
    <property type="entry name" value="PROTEIN STE12"/>
    <property type="match status" value="1"/>
</dbReference>
<evidence type="ECO:0000256" key="7">
    <source>
        <dbReference type="ARBA" id="ARBA00023242"/>
    </source>
</evidence>